<proteinExistence type="predicted"/>
<protein>
    <recommendedName>
        <fullName evidence="4">Bacterial mobilisation domain-containing protein</fullName>
    </recommendedName>
</protein>
<accession>A0A1Q9ASC1</accession>
<dbReference type="AlphaFoldDB" id="A0A1Q9ASC1"/>
<evidence type="ECO:0008006" key="4">
    <source>
        <dbReference type="Google" id="ProtNLM"/>
    </source>
</evidence>
<keyword evidence="3" id="KW-1185">Reference proteome</keyword>
<dbReference type="RefSeq" id="WP_075629547.1">
    <property type="nucleotide sequence ID" value="NZ_FOAM01000008.1"/>
</dbReference>
<dbReference type="OrthoDB" id="8548224at2"/>
<gene>
    <name evidence="2" type="ORF">BJF93_07005</name>
</gene>
<reference evidence="2 3" key="1">
    <citation type="submission" date="2016-09" db="EMBL/GenBank/DDBJ databases">
        <title>Rhizobium sp. nov., a novel species isolated from the rice rhizosphere.</title>
        <authorList>
            <person name="Zhao J."/>
            <person name="Zhang X."/>
        </authorList>
    </citation>
    <scope>NUCLEOTIDE SEQUENCE [LARGE SCALE GENOMIC DNA]</scope>
    <source>
        <strain evidence="2 3">1.7048</strain>
    </source>
</reference>
<dbReference type="EMBL" id="MKIP01000058">
    <property type="protein sequence ID" value="OLP58342.1"/>
    <property type="molecule type" value="Genomic_DNA"/>
</dbReference>
<evidence type="ECO:0000313" key="3">
    <source>
        <dbReference type="Proteomes" id="UP000186364"/>
    </source>
</evidence>
<dbReference type="Proteomes" id="UP000186364">
    <property type="component" value="Unassembled WGS sequence"/>
</dbReference>
<comment type="caution">
    <text evidence="2">The sequence shown here is derived from an EMBL/GenBank/DDBJ whole genome shotgun (WGS) entry which is preliminary data.</text>
</comment>
<evidence type="ECO:0000256" key="1">
    <source>
        <dbReference type="SAM" id="MobiDB-lite"/>
    </source>
</evidence>
<organism evidence="2 3">
    <name type="scientific">Xaviernesmea oryzae</name>
    <dbReference type="NCBI Taxonomy" id="464029"/>
    <lineage>
        <taxon>Bacteria</taxon>
        <taxon>Pseudomonadati</taxon>
        <taxon>Pseudomonadota</taxon>
        <taxon>Alphaproteobacteria</taxon>
        <taxon>Hyphomicrobiales</taxon>
        <taxon>Rhizobiaceae</taxon>
        <taxon>Rhizobium/Agrobacterium group</taxon>
        <taxon>Xaviernesmea</taxon>
    </lineage>
</organism>
<sequence length="148" mass="16045">MSLSDGFNTAAAGLEEDRPAPLRKRRASPFSLRLTADERARLIEEAKGAPLGAYIKAKVTGAPLPVRMRRTGLSVEDRQALAQVLALLGRSRLSSNLNQLAYLANVGALPMTPETEAELIDSVRAVRGVRILLMTALGLKPELREDRS</sequence>
<evidence type="ECO:0000313" key="2">
    <source>
        <dbReference type="EMBL" id="OLP58342.1"/>
    </source>
</evidence>
<name>A0A1Q9ASC1_9HYPH</name>
<feature type="region of interest" description="Disordered" evidence="1">
    <location>
        <begin position="1"/>
        <end position="23"/>
    </location>
</feature>